<dbReference type="SUPFAM" id="SSF47413">
    <property type="entry name" value="lambda repressor-like DNA-binding domains"/>
    <property type="match status" value="1"/>
</dbReference>
<feature type="region of interest" description="Disordered" evidence="1">
    <location>
        <begin position="79"/>
        <end position="99"/>
    </location>
</feature>
<gene>
    <name evidence="2" type="ORF">CXB65_20345</name>
</gene>
<dbReference type="InterPro" id="IPR010982">
    <property type="entry name" value="Lambda_DNA-bd_dom_sf"/>
</dbReference>
<name>A0A2N1IP19_9PSED</name>
<organism evidence="2 3">
    <name type="scientific">Pseudomonas monteilii</name>
    <dbReference type="NCBI Taxonomy" id="76759"/>
    <lineage>
        <taxon>Bacteria</taxon>
        <taxon>Pseudomonadati</taxon>
        <taxon>Pseudomonadota</taxon>
        <taxon>Gammaproteobacteria</taxon>
        <taxon>Pseudomonadales</taxon>
        <taxon>Pseudomonadaceae</taxon>
        <taxon>Pseudomonas</taxon>
    </lineage>
</organism>
<feature type="compositionally biased region" description="Basic and acidic residues" evidence="1">
    <location>
        <begin position="90"/>
        <end position="99"/>
    </location>
</feature>
<evidence type="ECO:0000313" key="3">
    <source>
        <dbReference type="Proteomes" id="UP000233399"/>
    </source>
</evidence>
<dbReference type="CDD" id="cd00093">
    <property type="entry name" value="HTH_XRE"/>
    <property type="match status" value="1"/>
</dbReference>
<proteinExistence type="predicted"/>
<comment type="caution">
    <text evidence="2">The sequence shown here is derived from an EMBL/GenBank/DDBJ whole genome shotgun (WGS) entry which is preliminary data.</text>
</comment>
<dbReference type="Proteomes" id="UP000233399">
    <property type="component" value="Unassembled WGS sequence"/>
</dbReference>
<dbReference type="EMBL" id="PJCG01000043">
    <property type="protein sequence ID" value="PKI20002.1"/>
    <property type="molecule type" value="Genomic_DNA"/>
</dbReference>
<protein>
    <submittedName>
        <fullName evidence="2">XRE family transcriptional regulator</fullName>
    </submittedName>
</protein>
<dbReference type="Gene3D" id="1.10.260.40">
    <property type="entry name" value="lambda repressor-like DNA-binding domains"/>
    <property type="match status" value="1"/>
</dbReference>
<evidence type="ECO:0000313" key="2">
    <source>
        <dbReference type="EMBL" id="PKI20002.1"/>
    </source>
</evidence>
<reference evidence="2 3" key="1">
    <citation type="submission" date="2017-12" db="EMBL/GenBank/DDBJ databases">
        <title>Isolation and characterization of an aerobic denitrifying Pseudomonas monteilii CY06 from aquaculture ponds.</title>
        <authorList>
            <person name="Ma Q."/>
            <person name="Cai Y."/>
            <person name="He Z."/>
        </authorList>
    </citation>
    <scope>NUCLEOTIDE SEQUENCE [LARGE SCALE GENOMIC DNA]</scope>
    <source>
        <strain evidence="2 3">CY06</strain>
    </source>
</reference>
<sequence>MEWLMASLPPQFGMEHCEIARSMVGWSVEALAFRSAVSPGAIRRLESGAELRPVTMQALAYAFESDGLVFFAGNDPMRGENCRGATPNPRTRDDYHLIE</sequence>
<dbReference type="AlphaFoldDB" id="A0A2N1IP19"/>
<dbReference type="GO" id="GO:0003677">
    <property type="term" value="F:DNA binding"/>
    <property type="evidence" value="ECO:0007669"/>
    <property type="project" value="InterPro"/>
</dbReference>
<accession>A0A2N1IP19</accession>
<evidence type="ECO:0000256" key="1">
    <source>
        <dbReference type="SAM" id="MobiDB-lite"/>
    </source>
</evidence>
<dbReference type="InterPro" id="IPR001387">
    <property type="entry name" value="Cro/C1-type_HTH"/>
</dbReference>